<dbReference type="EMBL" id="JAAALK010000284">
    <property type="protein sequence ID" value="KAG8068411.1"/>
    <property type="molecule type" value="Genomic_DNA"/>
</dbReference>
<protein>
    <submittedName>
        <fullName evidence="2">Uncharacterized protein</fullName>
    </submittedName>
</protein>
<sequence>MVSCSICFDAVVAFGEERSTTPQRVGEAELRTQVPPPANTSEDMQPGTLSPLTKGKACRTPRRNRIQFKITAPWLVPPETKESRTQDVI</sequence>
<evidence type="ECO:0000313" key="2">
    <source>
        <dbReference type="EMBL" id="KAG8068411.1"/>
    </source>
</evidence>
<keyword evidence="3" id="KW-1185">Reference proteome</keyword>
<comment type="caution">
    <text evidence="2">The sequence shown here is derived from an EMBL/GenBank/DDBJ whole genome shotgun (WGS) entry which is preliminary data.</text>
</comment>
<evidence type="ECO:0000256" key="1">
    <source>
        <dbReference type="SAM" id="MobiDB-lite"/>
    </source>
</evidence>
<name>A0A8J5S4P8_ZIZPA</name>
<accession>A0A8J5S4P8</accession>
<organism evidence="2 3">
    <name type="scientific">Zizania palustris</name>
    <name type="common">Northern wild rice</name>
    <dbReference type="NCBI Taxonomy" id="103762"/>
    <lineage>
        <taxon>Eukaryota</taxon>
        <taxon>Viridiplantae</taxon>
        <taxon>Streptophyta</taxon>
        <taxon>Embryophyta</taxon>
        <taxon>Tracheophyta</taxon>
        <taxon>Spermatophyta</taxon>
        <taxon>Magnoliopsida</taxon>
        <taxon>Liliopsida</taxon>
        <taxon>Poales</taxon>
        <taxon>Poaceae</taxon>
        <taxon>BOP clade</taxon>
        <taxon>Oryzoideae</taxon>
        <taxon>Oryzeae</taxon>
        <taxon>Zizaniinae</taxon>
        <taxon>Zizania</taxon>
    </lineage>
</organism>
<feature type="compositionally biased region" description="Polar residues" evidence="1">
    <location>
        <begin position="39"/>
        <end position="51"/>
    </location>
</feature>
<proteinExistence type="predicted"/>
<evidence type="ECO:0000313" key="3">
    <source>
        <dbReference type="Proteomes" id="UP000729402"/>
    </source>
</evidence>
<dbReference type="Proteomes" id="UP000729402">
    <property type="component" value="Unassembled WGS sequence"/>
</dbReference>
<feature type="region of interest" description="Disordered" evidence="1">
    <location>
        <begin position="18"/>
        <end position="57"/>
    </location>
</feature>
<dbReference type="OrthoDB" id="8062037at2759"/>
<reference evidence="2" key="2">
    <citation type="submission" date="2021-02" db="EMBL/GenBank/DDBJ databases">
        <authorList>
            <person name="Kimball J.A."/>
            <person name="Haas M.W."/>
            <person name="Macchietto M."/>
            <person name="Kono T."/>
            <person name="Duquette J."/>
            <person name="Shao M."/>
        </authorList>
    </citation>
    <scope>NUCLEOTIDE SEQUENCE</scope>
    <source>
        <tissue evidence="2">Fresh leaf tissue</tissue>
    </source>
</reference>
<dbReference type="AlphaFoldDB" id="A0A8J5S4P8"/>
<gene>
    <name evidence="2" type="ORF">GUJ93_ZPchr0005g15363</name>
</gene>
<reference evidence="2" key="1">
    <citation type="journal article" date="2021" name="bioRxiv">
        <title>Whole Genome Assembly and Annotation of Northern Wild Rice, Zizania palustris L., Supports a Whole Genome Duplication in the Zizania Genus.</title>
        <authorList>
            <person name="Haas M."/>
            <person name="Kono T."/>
            <person name="Macchietto M."/>
            <person name="Millas R."/>
            <person name="McGilp L."/>
            <person name="Shao M."/>
            <person name="Duquette J."/>
            <person name="Hirsch C.N."/>
            <person name="Kimball J."/>
        </authorList>
    </citation>
    <scope>NUCLEOTIDE SEQUENCE</scope>
    <source>
        <tissue evidence="2">Fresh leaf tissue</tissue>
    </source>
</reference>